<sequence length="702" mass="71293">MKTLKTTTALVAGLAALSPAILPFSALAQDSNTAAAECIAKAVADGTPMEKAKADCEADAANADGSAEAAAGTDPANADAPMSDSEADQAAKAAIEGAAPPADQDPAASGDTPDASAKAAVEGGADVTTQSETTGTDTNADAAAAATTDANTDANADASAETDAAAATDAQPDAAAPEETDGSATANTDGSTTATADGSTDATTPADGQTDAEATSTLSPDTTSQDAPAPVTDTTENAMQNSEAQADSTATAEPEAKPAGEASTDTTSDTQVVQEGNGGSGAEVEPKVIQPEEAANADATADGSASADTTANAETDQQASQDTAATKATKLLENALTDTKAAIEGEAVQNEALNAPTDSADSADATEETVTEETARSASEDFSTSVDAKRDAEAQATAQTDSSKKKKKDRLSTLETAALSGLGALAVGAILNNGSKVAVNSGDRVVVQQPDGSYQLVKDDNALLRQPGSKIRTQDYADGSSRTIVTKPDGSQIVTVYDAQRQILKRTLVQPDGTQYLLVDDARGADPVDVSALPKPKPVATVSSSNEQALRDALTRQSGIDRTFTLSQVRNITPVRDLAPAISVENINFETGSAAIQPDQAQALSALGQAIQQRIDENPRELFLVEGHTDAVGSAAYNLALSDRRAESVALALSEYFDVPAENLVVQGYGEQDLKVQTEGASEANRRAAVRRITDLLRTASN</sequence>
<feature type="chain" id="PRO_5046955048" description="OmpA-like domain-containing protein" evidence="3">
    <location>
        <begin position="29"/>
        <end position="702"/>
    </location>
</feature>
<feature type="compositionally biased region" description="Low complexity" evidence="2">
    <location>
        <begin position="65"/>
        <end position="81"/>
    </location>
</feature>
<dbReference type="PANTHER" id="PTHR30329">
    <property type="entry name" value="STATOR ELEMENT OF FLAGELLAR MOTOR COMPLEX"/>
    <property type="match status" value="1"/>
</dbReference>
<feature type="region of interest" description="Disordered" evidence="2">
    <location>
        <begin position="65"/>
        <end position="326"/>
    </location>
</feature>
<evidence type="ECO:0000256" key="1">
    <source>
        <dbReference type="PROSITE-ProRule" id="PRU00473"/>
    </source>
</evidence>
<evidence type="ECO:0000256" key="3">
    <source>
        <dbReference type="SAM" id="SignalP"/>
    </source>
</evidence>
<feature type="compositionally biased region" description="Low complexity" evidence="2">
    <location>
        <begin position="88"/>
        <end position="108"/>
    </location>
</feature>
<feature type="region of interest" description="Disordered" evidence="2">
    <location>
        <begin position="342"/>
        <end position="410"/>
    </location>
</feature>
<reference evidence="5 6" key="1">
    <citation type="submission" date="2016-11" db="EMBL/GenBank/DDBJ databases">
        <title>A multilocus sequence analysis scheme for characterization of bacteria in the genus Thioclava.</title>
        <authorList>
            <person name="Liu Y."/>
            <person name="Shao Z."/>
        </authorList>
    </citation>
    <scope>NUCLEOTIDE SEQUENCE [LARGE SCALE GENOMIC DNA]</scope>
    <source>
        <strain evidence="5 6">TAW-CT134</strain>
    </source>
</reference>
<dbReference type="InterPro" id="IPR036737">
    <property type="entry name" value="OmpA-like_sf"/>
</dbReference>
<dbReference type="SUPFAM" id="SSF103088">
    <property type="entry name" value="OmpA-like"/>
    <property type="match status" value="1"/>
</dbReference>
<feature type="compositionally biased region" description="Low complexity" evidence="2">
    <location>
        <begin position="182"/>
        <end position="208"/>
    </location>
</feature>
<feature type="signal peptide" evidence="3">
    <location>
        <begin position="1"/>
        <end position="28"/>
    </location>
</feature>
<proteinExistence type="predicted"/>
<dbReference type="CDD" id="cd07185">
    <property type="entry name" value="OmpA_C-like"/>
    <property type="match status" value="1"/>
</dbReference>
<dbReference type="PANTHER" id="PTHR30329:SF21">
    <property type="entry name" value="LIPOPROTEIN YIAD-RELATED"/>
    <property type="match status" value="1"/>
</dbReference>
<dbReference type="EMBL" id="MPZV01000002">
    <property type="protein sequence ID" value="OOY24075.1"/>
    <property type="molecule type" value="Genomic_DNA"/>
</dbReference>
<dbReference type="InterPro" id="IPR006665">
    <property type="entry name" value="OmpA-like"/>
</dbReference>
<dbReference type="Pfam" id="PF00691">
    <property type="entry name" value="OmpA"/>
    <property type="match status" value="1"/>
</dbReference>
<dbReference type="InterPro" id="IPR050330">
    <property type="entry name" value="Bact_OuterMem_StrucFunc"/>
</dbReference>
<evidence type="ECO:0000259" key="4">
    <source>
        <dbReference type="PROSITE" id="PS51123"/>
    </source>
</evidence>
<gene>
    <name evidence="5" type="ORF">BMI91_08355</name>
</gene>
<evidence type="ECO:0000313" key="6">
    <source>
        <dbReference type="Proteomes" id="UP000190787"/>
    </source>
</evidence>
<organism evidence="5 6">
    <name type="scientific">Thioclava sediminum</name>
    <dbReference type="NCBI Taxonomy" id="1915319"/>
    <lineage>
        <taxon>Bacteria</taxon>
        <taxon>Pseudomonadati</taxon>
        <taxon>Pseudomonadota</taxon>
        <taxon>Alphaproteobacteria</taxon>
        <taxon>Rhodobacterales</taxon>
        <taxon>Paracoccaceae</taxon>
        <taxon>Thioclava</taxon>
    </lineage>
</organism>
<evidence type="ECO:0000313" key="5">
    <source>
        <dbReference type="EMBL" id="OOY24075.1"/>
    </source>
</evidence>
<dbReference type="PROSITE" id="PS51123">
    <property type="entry name" value="OMPA_2"/>
    <property type="match status" value="1"/>
</dbReference>
<keyword evidence="6" id="KW-1185">Reference proteome</keyword>
<dbReference type="RefSeq" id="WP_078604632.1">
    <property type="nucleotide sequence ID" value="NZ_MPZV01000002.1"/>
</dbReference>
<keyword evidence="3" id="KW-0732">Signal</keyword>
<keyword evidence="1" id="KW-0472">Membrane</keyword>
<feature type="compositionally biased region" description="Polar residues" evidence="2">
    <location>
        <begin position="314"/>
        <end position="326"/>
    </location>
</feature>
<dbReference type="Gene3D" id="3.30.1330.60">
    <property type="entry name" value="OmpA-like domain"/>
    <property type="match status" value="1"/>
</dbReference>
<evidence type="ECO:0000256" key="2">
    <source>
        <dbReference type="SAM" id="MobiDB-lite"/>
    </source>
</evidence>
<dbReference type="Proteomes" id="UP000190787">
    <property type="component" value="Unassembled WGS sequence"/>
</dbReference>
<comment type="caution">
    <text evidence="5">The sequence shown here is derived from an EMBL/GenBank/DDBJ whole genome shotgun (WGS) entry which is preliminary data.</text>
</comment>
<name>A0ABX3MWL2_9RHOB</name>
<protein>
    <recommendedName>
        <fullName evidence="4">OmpA-like domain-containing protein</fullName>
    </recommendedName>
</protein>
<feature type="compositionally biased region" description="Polar residues" evidence="2">
    <location>
        <begin position="263"/>
        <end position="274"/>
    </location>
</feature>
<feature type="compositionally biased region" description="Low complexity" evidence="2">
    <location>
        <begin position="294"/>
        <end position="313"/>
    </location>
</feature>
<feature type="compositionally biased region" description="Polar residues" evidence="2">
    <location>
        <begin position="212"/>
        <end position="251"/>
    </location>
</feature>
<feature type="domain" description="OmpA-like" evidence="4">
    <location>
        <begin position="576"/>
        <end position="702"/>
    </location>
</feature>
<feature type="compositionally biased region" description="Low complexity" evidence="2">
    <location>
        <begin position="133"/>
        <end position="175"/>
    </location>
</feature>
<accession>A0ABX3MWL2</accession>